<dbReference type="EMBL" id="CP049055">
    <property type="protein sequence ID" value="QII11780.1"/>
    <property type="molecule type" value="Genomic_DNA"/>
</dbReference>
<sequence>MNRIRVRLVSLLFCILCITSCTSVSRKYPYFSSSTSDGRYGVFGDREKGQVVLKEITTGRIVKVWDNNIFDVIGGAVGFTPDNRYFVLPIKNSIELWKLRDGTLNKTLVTNSNIHSFAINSTNTYLAASDKEGGMNLWDLDDGRRLWRIQFAENRPEEVPILKGPGFNILSANIIVIPLAHRLVFSNDGKYLAAGSHEFIKIYAIPSGKVMSYIALNKTRDSNTQSIMGSIMFSNENYYIAAGLDNELFLWDSRTGRLKWNLIDEMPISGIGFYPGDQYMITFSVDLMQSSAIKNFTVKLRKVNDGRLVTVRQIQNLVGSSHEGQIFAWNPESNKVITYLWSREQIDMLTGTPFGIGVDNIIAKVASEMRSKGWERVAIFEFKPQNDSYTDFERYLIAELIYRFDNTKGFSVVKKDLFDRALSVLKMPTFDLINRISDTEFSVKPEAVKRFGELTSADTVLIVTITDKINTIVIRSYLVDTETGEIHEAAPEEIVKDKNILKYTKDFAE</sequence>
<dbReference type="Proteomes" id="UP000501926">
    <property type="component" value="Chromosome"/>
</dbReference>
<reference evidence="5 6" key="3">
    <citation type="submission" date="2020-02" db="EMBL/GenBank/DDBJ databases">
        <title>Newly sequenced genome of strain CSTR1 showed variability in Candidatus Kuenenia stuttgartiensis genomes.</title>
        <authorList>
            <person name="Ding C."/>
            <person name="Adrian L."/>
        </authorList>
    </citation>
    <scope>NUCLEOTIDE SEQUENCE [LARGE SCALE GENOMIC DNA]</scope>
    <source>
        <strain evidence="5 6">CSTR1</strain>
    </source>
</reference>
<dbReference type="SUPFAM" id="SSF50998">
    <property type="entry name" value="Quinoprotein alcohol dehydrogenase-like"/>
    <property type="match status" value="1"/>
</dbReference>
<keyword evidence="3" id="KW-0732">Signal</keyword>
<dbReference type="Gene3D" id="2.130.10.10">
    <property type="entry name" value="YVTN repeat-like/Quinoprotein amine dehydrogenase"/>
    <property type="match status" value="2"/>
</dbReference>
<protein>
    <submittedName>
        <fullName evidence="5">Exported protein</fullName>
    </submittedName>
</protein>
<evidence type="ECO:0000313" key="6">
    <source>
        <dbReference type="Proteomes" id="UP000501926"/>
    </source>
</evidence>
<evidence type="ECO:0000256" key="1">
    <source>
        <dbReference type="ARBA" id="ARBA00022574"/>
    </source>
</evidence>
<proteinExistence type="predicted"/>
<evidence type="ECO:0000313" key="5">
    <source>
        <dbReference type="EMBL" id="QII11780.1"/>
    </source>
</evidence>
<feature type="signal peptide" evidence="3">
    <location>
        <begin position="1"/>
        <end position="26"/>
    </location>
</feature>
<keyword evidence="1" id="KW-0853">WD repeat</keyword>
<keyword evidence="2" id="KW-0677">Repeat</keyword>
<dbReference type="RefSeq" id="WP_164994952.1">
    <property type="nucleotide sequence ID" value="NZ_CP049055.1"/>
</dbReference>
<dbReference type="InterPro" id="IPR015943">
    <property type="entry name" value="WD40/YVTN_repeat-like_dom_sf"/>
</dbReference>
<evidence type="ECO:0000313" key="4">
    <source>
        <dbReference type="EMBL" id="CAJ74677.1"/>
    </source>
</evidence>
<name>Q1Q3U2_KUEST</name>
<dbReference type="EMBL" id="CT573071">
    <property type="protein sequence ID" value="CAJ74677.1"/>
    <property type="molecule type" value="Genomic_DNA"/>
</dbReference>
<gene>
    <name evidence="5" type="ORF">KsCSTR_24010</name>
    <name evidence="4" type="ORF">kuste3914</name>
</gene>
<accession>Q1Q3U2</accession>
<evidence type="ECO:0000256" key="3">
    <source>
        <dbReference type="SAM" id="SignalP"/>
    </source>
</evidence>
<dbReference type="AlphaFoldDB" id="Q1Q3U2"/>
<dbReference type="PANTHER" id="PTHR22847">
    <property type="entry name" value="WD40 REPEAT PROTEIN"/>
    <property type="match status" value="1"/>
</dbReference>
<organism evidence="4">
    <name type="scientific">Kuenenia stuttgartiensis</name>
    <dbReference type="NCBI Taxonomy" id="174633"/>
    <lineage>
        <taxon>Bacteria</taxon>
        <taxon>Pseudomonadati</taxon>
        <taxon>Planctomycetota</taxon>
        <taxon>Candidatus Brocadiia</taxon>
        <taxon>Candidatus Brocadiales</taxon>
        <taxon>Candidatus Brocadiaceae</taxon>
        <taxon>Candidatus Kuenenia</taxon>
    </lineage>
</organism>
<feature type="chain" id="PRO_5036440808" evidence="3">
    <location>
        <begin position="27"/>
        <end position="509"/>
    </location>
</feature>
<dbReference type="PANTHER" id="PTHR22847:SF637">
    <property type="entry name" value="WD REPEAT DOMAIN 5B"/>
    <property type="match status" value="1"/>
</dbReference>
<reference evidence="4" key="2">
    <citation type="submission" date="2006-01" db="EMBL/GenBank/DDBJ databases">
        <authorList>
            <person name="Genoscope"/>
        </authorList>
    </citation>
    <scope>NUCLEOTIDE SEQUENCE</scope>
</reference>
<reference evidence="4" key="1">
    <citation type="journal article" date="2006" name="Nature">
        <title>Deciphering the evolution and metabolism of an anammox bacterium from a community genome.</title>
        <authorList>
            <person name="Strous M."/>
            <person name="Pelletier E."/>
            <person name="Mangenot S."/>
            <person name="Rattei T."/>
            <person name="Lehner A."/>
            <person name="Taylor M.W."/>
            <person name="Horn M."/>
            <person name="Daims H."/>
            <person name="Bartol-Mavel D."/>
            <person name="Wincker P."/>
            <person name="Barbe V."/>
            <person name="Fonknechten N."/>
            <person name="Vallenet D."/>
            <person name="Segurens B."/>
            <person name="Schenowitz-Truong C."/>
            <person name="Medigue C."/>
            <person name="Collingro A."/>
            <person name="Snel B."/>
            <person name="Dutilh B.E."/>
            <person name="OpDenCamp H.J.M."/>
            <person name="vanDerDrift C."/>
            <person name="Cirpus I."/>
            <person name="vanDePas-Schoonen K.T."/>
            <person name="Harhangi H.R."/>
            <person name="vanNiftrik L."/>
            <person name="Schmid M."/>
            <person name="Keltjens J."/>
            <person name="vanDeVossenberg J."/>
            <person name="Kartal B."/>
            <person name="Meier H."/>
            <person name="Frishman D."/>
            <person name="Huynen M.A."/>
            <person name="Mewes H."/>
            <person name="Weissenbach J."/>
            <person name="Jetten M.S.M."/>
            <person name="Wagner M."/>
            <person name="LePaslier D."/>
        </authorList>
    </citation>
    <scope>NUCLEOTIDE SEQUENCE</scope>
</reference>
<dbReference type="Gene3D" id="3.40.50.10610">
    <property type="entry name" value="ABC-type transport auxiliary lipoprotein component"/>
    <property type="match status" value="1"/>
</dbReference>
<dbReference type="InterPro" id="IPR011047">
    <property type="entry name" value="Quinoprotein_ADH-like_sf"/>
</dbReference>
<evidence type="ECO:0000256" key="2">
    <source>
        <dbReference type="ARBA" id="ARBA00022737"/>
    </source>
</evidence>